<dbReference type="InterPro" id="IPR037056">
    <property type="entry name" value="RNase_H1_N_sf"/>
</dbReference>
<accession>A0A0H2R5S3</accession>
<evidence type="ECO:0000313" key="4">
    <source>
        <dbReference type="Proteomes" id="UP000053477"/>
    </source>
</evidence>
<feature type="region of interest" description="Disordered" evidence="1">
    <location>
        <begin position="349"/>
        <end position="376"/>
    </location>
</feature>
<evidence type="ECO:0000259" key="2">
    <source>
        <dbReference type="Pfam" id="PF01693"/>
    </source>
</evidence>
<dbReference type="Proteomes" id="UP000053477">
    <property type="component" value="Unassembled WGS sequence"/>
</dbReference>
<dbReference type="EMBL" id="KQ086422">
    <property type="protein sequence ID" value="KLO04828.1"/>
    <property type="molecule type" value="Genomic_DNA"/>
</dbReference>
<dbReference type="AlphaFoldDB" id="A0A0H2R5S3"/>
<evidence type="ECO:0000256" key="1">
    <source>
        <dbReference type="SAM" id="MobiDB-lite"/>
    </source>
</evidence>
<proteinExistence type="predicted"/>
<keyword evidence="4" id="KW-1185">Reference proteome</keyword>
<reference evidence="3 4" key="1">
    <citation type="submission" date="2015-04" db="EMBL/GenBank/DDBJ databases">
        <title>Complete genome sequence of Schizopora paradoxa KUC8140, a cosmopolitan wood degrader in East Asia.</title>
        <authorList>
            <consortium name="DOE Joint Genome Institute"/>
            <person name="Min B."/>
            <person name="Park H."/>
            <person name="Jang Y."/>
            <person name="Kim J.-J."/>
            <person name="Kim K.H."/>
            <person name="Pangilinan J."/>
            <person name="Lipzen A."/>
            <person name="Riley R."/>
            <person name="Grigoriev I.V."/>
            <person name="Spatafora J.W."/>
            <person name="Choi I.-G."/>
        </authorList>
    </citation>
    <scope>NUCLEOTIDE SEQUENCE [LARGE SCALE GENOMIC DNA]</scope>
    <source>
        <strain evidence="3 4">KUC8140</strain>
    </source>
</reference>
<protein>
    <recommendedName>
        <fullName evidence="2">Ribonuclease H1 N-terminal domain-containing protein</fullName>
    </recommendedName>
</protein>
<dbReference type="InterPro" id="IPR011320">
    <property type="entry name" value="RNase_H1_N"/>
</dbReference>
<gene>
    <name evidence="3" type="ORF">SCHPADRAFT_896738</name>
</gene>
<sequence>MDVTVHSILQRPSLDSPPSPPSDSTSYFPGCFLCEPHSPLFNCPRHNSPSPFVLRPRTPLTPVARLHTRQMQPRNPLEGALVDAATLALRVYIMATANIANEINASSVSDGDAPPPLIAADATHVGEEAAPPPPKRFYSVTVGKVVGVFDLAFHARSEEAQDSVKNIPGSALRKFPTQREAAKHFNEQIALGRVRRVIVDEAPVDDATDVPTAVVTGTRTVRVELVNPGLITAATTATPAGVSTTDPPVAVATGTQTSQDDSPLVIAAGLPAPQDEPSGIVTPTTPTTQQHMDELAAESSPAEIAAYIEFRRVNGRVAAEQRFPATALHVAKIRLDAIETARTQQAQAVASGSSRLLTPPPPSETASIHGSDIPDDVDIRDDVSDGTYGGDPEHLAMIQARRREAEENRRITDEIEFHELVEEAQTSNEN</sequence>
<feature type="domain" description="Ribonuclease H1 N-terminal" evidence="2">
    <location>
        <begin position="136"/>
        <end position="182"/>
    </location>
</feature>
<dbReference type="Gene3D" id="3.40.970.10">
    <property type="entry name" value="Ribonuclease H1, N-terminal domain"/>
    <property type="match status" value="1"/>
</dbReference>
<feature type="region of interest" description="Disordered" evidence="1">
    <location>
        <begin position="1"/>
        <end position="22"/>
    </location>
</feature>
<dbReference type="InParanoid" id="A0A0H2R5S3"/>
<name>A0A0H2R5S3_9AGAM</name>
<dbReference type="Pfam" id="PF01693">
    <property type="entry name" value="Cauli_VI"/>
    <property type="match status" value="1"/>
</dbReference>
<evidence type="ECO:0000313" key="3">
    <source>
        <dbReference type="EMBL" id="KLO04828.1"/>
    </source>
</evidence>
<organism evidence="3 4">
    <name type="scientific">Schizopora paradoxa</name>
    <dbReference type="NCBI Taxonomy" id="27342"/>
    <lineage>
        <taxon>Eukaryota</taxon>
        <taxon>Fungi</taxon>
        <taxon>Dikarya</taxon>
        <taxon>Basidiomycota</taxon>
        <taxon>Agaricomycotina</taxon>
        <taxon>Agaricomycetes</taxon>
        <taxon>Hymenochaetales</taxon>
        <taxon>Schizoporaceae</taxon>
        <taxon>Schizopora</taxon>
    </lineage>
</organism>